<feature type="compositionally biased region" description="Basic and acidic residues" evidence="1">
    <location>
        <begin position="319"/>
        <end position="335"/>
    </location>
</feature>
<protein>
    <recommendedName>
        <fullName evidence="2">Integrase catalytic domain-containing protein</fullName>
    </recommendedName>
</protein>
<feature type="domain" description="Integrase catalytic" evidence="2">
    <location>
        <begin position="1"/>
        <end position="179"/>
    </location>
</feature>
<evidence type="ECO:0000256" key="1">
    <source>
        <dbReference type="SAM" id="MobiDB-lite"/>
    </source>
</evidence>
<dbReference type="EMBL" id="JASPKY010000578">
    <property type="protein sequence ID" value="KAK9692518.1"/>
    <property type="molecule type" value="Genomic_DNA"/>
</dbReference>
<keyword evidence="4" id="KW-1185">Reference proteome</keyword>
<sequence length="335" mass="39064">MDACEIEVENKKHKYLITVDHYSDFYEIDELKDLSGKTTDFYEIDELKDLSGKTTVEICKRNFARHGIPETVVTDNATQFVNDEFINFSKKWKFKHVTSSPHYHKGNRKAEATVKIAKNLIQKTSRNGEDLWLALLIARNTPNAIDTSPVQRIFSRRTRTTIPIITENLKPKIVDNVKERIMLRRKNIKLYYDRGVRKLPKLNVGQEVMVKLKPELSNKWSPGVIQQELTDRSFIVNVGGKTYRRNENHIKQTPHNQTTELCTEEGIEKKPQPARRVRFAEETTAEEVQANNSIAEGNKEEEENITEAPHFTQPTAKVRRSERIRRPPFRYRDFV</sequence>
<accession>A0AAW1ISL6</accession>
<dbReference type="FunFam" id="3.30.420.10:FF:000063">
    <property type="entry name" value="Retrovirus-related Pol polyprotein from transposon 297-like Protein"/>
    <property type="match status" value="1"/>
</dbReference>
<dbReference type="PANTHER" id="PTHR37984:SF8">
    <property type="entry name" value="CCHC-TYPE DOMAIN-CONTAINING PROTEIN"/>
    <property type="match status" value="1"/>
</dbReference>
<dbReference type="InterPro" id="IPR050951">
    <property type="entry name" value="Retrovirus_Pol_polyprotein"/>
</dbReference>
<dbReference type="Gene3D" id="3.30.420.10">
    <property type="entry name" value="Ribonuclease H-like superfamily/Ribonuclease H"/>
    <property type="match status" value="1"/>
</dbReference>
<comment type="caution">
    <text evidence="3">The sequence shown here is derived from an EMBL/GenBank/DDBJ whole genome shotgun (WGS) entry which is preliminary data.</text>
</comment>
<dbReference type="AlphaFoldDB" id="A0AAW1ISL6"/>
<dbReference type="PANTHER" id="PTHR37984">
    <property type="entry name" value="PROTEIN CBG26694"/>
    <property type="match status" value="1"/>
</dbReference>
<gene>
    <name evidence="3" type="ORF">QE152_g35099</name>
</gene>
<evidence type="ECO:0000313" key="3">
    <source>
        <dbReference type="EMBL" id="KAK9692518.1"/>
    </source>
</evidence>
<dbReference type="GO" id="GO:0015074">
    <property type="term" value="P:DNA integration"/>
    <property type="evidence" value="ECO:0007669"/>
    <property type="project" value="InterPro"/>
</dbReference>
<evidence type="ECO:0000313" key="4">
    <source>
        <dbReference type="Proteomes" id="UP001458880"/>
    </source>
</evidence>
<proteinExistence type="predicted"/>
<dbReference type="InterPro" id="IPR036397">
    <property type="entry name" value="RNaseH_sf"/>
</dbReference>
<reference evidence="3 4" key="1">
    <citation type="journal article" date="2024" name="BMC Genomics">
        <title>De novo assembly and annotation of Popillia japonica's genome with initial clues to its potential as an invasive pest.</title>
        <authorList>
            <person name="Cucini C."/>
            <person name="Boschi S."/>
            <person name="Funari R."/>
            <person name="Cardaioli E."/>
            <person name="Iannotti N."/>
            <person name="Marturano G."/>
            <person name="Paoli F."/>
            <person name="Bruttini M."/>
            <person name="Carapelli A."/>
            <person name="Frati F."/>
            <person name="Nardi F."/>
        </authorList>
    </citation>
    <scope>NUCLEOTIDE SEQUENCE [LARGE SCALE GENOMIC DNA]</scope>
    <source>
        <strain evidence="3">DMR45628</strain>
    </source>
</reference>
<dbReference type="PROSITE" id="PS50994">
    <property type="entry name" value="INTEGRASE"/>
    <property type="match status" value="1"/>
</dbReference>
<dbReference type="Proteomes" id="UP001458880">
    <property type="component" value="Unassembled WGS sequence"/>
</dbReference>
<organism evidence="3 4">
    <name type="scientific">Popillia japonica</name>
    <name type="common">Japanese beetle</name>
    <dbReference type="NCBI Taxonomy" id="7064"/>
    <lineage>
        <taxon>Eukaryota</taxon>
        <taxon>Metazoa</taxon>
        <taxon>Ecdysozoa</taxon>
        <taxon>Arthropoda</taxon>
        <taxon>Hexapoda</taxon>
        <taxon>Insecta</taxon>
        <taxon>Pterygota</taxon>
        <taxon>Neoptera</taxon>
        <taxon>Endopterygota</taxon>
        <taxon>Coleoptera</taxon>
        <taxon>Polyphaga</taxon>
        <taxon>Scarabaeiformia</taxon>
        <taxon>Scarabaeidae</taxon>
        <taxon>Rutelinae</taxon>
        <taxon>Popillia</taxon>
    </lineage>
</organism>
<dbReference type="SUPFAM" id="SSF53098">
    <property type="entry name" value="Ribonuclease H-like"/>
    <property type="match status" value="1"/>
</dbReference>
<dbReference type="InterPro" id="IPR012337">
    <property type="entry name" value="RNaseH-like_sf"/>
</dbReference>
<feature type="region of interest" description="Disordered" evidence="1">
    <location>
        <begin position="282"/>
        <end position="335"/>
    </location>
</feature>
<dbReference type="InterPro" id="IPR001584">
    <property type="entry name" value="Integrase_cat-core"/>
</dbReference>
<evidence type="ECO:0000259" key="2">
    <source>
        <dbReference type="PROSITE" id="PS50994"/>
    </source>
</evidence>
<name>A0AAW1ISL6_POPJA</name>
<dbReference type="GO" id="GO:0003676">
    <property type="term" value="F:nucleic acid binding"/>
    <property type="evidence" value="ECO:0007669"/>
    <property type="project" value="InterPro"/>
</dbReference>